<evidence type="ECO:0000259" key="3">
    <source>
        <dbReference type="Pfam" id="PF02782"/>
    </source>
</evidence>
<keyword evidence="2" id="KW-0418">Kinase</keyword>
<dbReference type="InterPro" id="IPR018485">
    <property type="entry name" value="FGGY_C"/>
</dbReference>
<dbReference type="InterPro" id="IPR050406">
    <property type="entry name" value="FGGY_Carb_Kinase"/>
</dbReference>
<organism evidence="4">
    <name type="scientific">marine sediment metagenome</name>
    <dbReference type="NCBI Taxonomy" id="412755"/>
    <lineage>
        <taxon>unclassified sequences</taxon>
        <taxon>metagenomes</taxon>
        <taxon>ecological metagenomes</taxon>
    </lineage>
</organism>
<dbReference type="PANTHER" id="PTHR43095:SF5">
    <property type="entry name" value="XYLULOSE KINASE"/>
    <property type="match status" value="1"/>
</dbReference>
<dbReference type="PANTHER" id="PTHR43095">
    <property type="entry name" value="SUGAR KINASE"/>
    <property type="match status" value="1"/>
</dbReference>
<comment type="caution">
    <text evidence="4">The sequence shown here is derived from an EMBL/GenBank/DDBJ whole genome shotgun (WGS) entry which is preliminary data.</text>
</comment>
<proteinExistence type="predicted"/>
<reference evidence="4" key="1">
    <citation type="journal article" date="2014" name="Front. Microbiol.">
        <title>High frequency of phylogenetically diverse reductive dehalogenase-homologous genes in deep subseafloor sedimentary metagenomes.</title>
        <authorList>
            <person name="Kawai M."/>
            <person name="Futagami T."/>
            <person name="Toyoda A."/>
            <person name="Takaki Y."/>
            <person name="Nishi S."/>
            <person name="Hori S."/>
            <person name="Arai W."/>
            <person name="Tsubouchi T."/>
            <person name="Morono Y."/>
            <person name="Uchiyama I."/>
            <person name="Ito T."/>
            <person name="Fujiyama A."/>
            <person name="Inagaki F."/>
            <person name="Takami H."/>
        </authorList>
    </citation>
    <scope>NUCLEOTIDE SEQUENCE</scope>
    <source>
        <strain evidence="4">Expedition CK06-06</strain>
    </source>
</reference>
<feature type="non-terminal residue" evidence="4">
    <location>
        <position position="1"/>
    </location>
</feature>
<dbReference type="InterPro" id="IPR018483">
    <property type="entry name" value="Carb_kinase_FGGY_CS"/>
</dbReference>
<feature type="domain" description="Carbohydrate kinase FGGY C-terminal" evidence="3">
    <location>
        <begin position="39"/>
        <end position="133"/>
    </location>
</feature>
<evidence type="ECO:0000256" key="1">
    <source>
        <dbReference type="ARBA" id="ARBA00022679"/>
    </source>
</evidence>
<dbReference type="PROSITE" id="PS00445">
    <property type="entry name" value="FGGY_KINASES_2"/>
    <property type="match status" value="1"/>
</dbReference>
<dbReference type="GO" id="GO:0005975">
    <property type="term" value="P:carbohydrate metabolic process"/>
    <property type="evidence" value="ECO:0007669"/>
    <property type="project" value="InterPro"/>
</dbReference>
<dbReference type="GO" id="GO:0016773">
    <property type="term" value="F:phosphotransferase activity, alcohol group as acceptor"/>
    <property type="evidence" value="ECO:0007669"/>
    <property type="project" value="InterPro"/>
</dbReference>
<protein>
    <recommendedName>
        <fullName evidence="3">Carbohydrate kinase FGGY C-terminal domain-containing protein</fullName>
    </recommendedName>
</protein>
<evidence type="ECO:0000256" key="2">
    <source>
        <dbReference type="ARBA" id="ARBA00022777"/>
    </source>
</evidence>
<dbReference type="InterPro" id="IPR043129">
    <property type="entry name" value="ATPase_NBD"/>
</dbReference>
<feature type="non-terminal residue" evidence="4">
    <location>
        <position position="134"/>
    </location>
</feature>
<gene>
    <name evidence="4" type="ORF">S12H4_60533</name>
</gene>
<evidence type="ECO:0000313" key="4">
    <source>
        <dbReference type="EMBL" id="GAJ23232.1"/>
    </source>
</evidence>
<dbReference type="Pfam" id="PF02782">
    <property type="entry name" value="FGGY_C"/>
    <property type="match status" value="1"/>
</dbReference>
<dbReference type="SUPFAM" id="SSF53067">
    <property type="entry name" value="Actin-like ATPase domain"/>
    <property type="match status" value="1"/>
</dbReference>
<keyword evidence="1" id="KW-0808">Transferase</keyword>
<sequence length="134" mass="15238">VPTTTTGGQSLRYIRDKFSKLEMVLERDLDMSVYYMFDIMAESIKPGSEGLIVLPFLMGERSPIWDINARGVFLGLSLMYSKAHIVRATMEGVAFALYDNFRIIKQSGKKINFPIILNEGGAKSRIWRRIITDV</sequence>
<dbReference type="GO" id="GO:0016301">
    <property type="term" value="F:kinase activity"/>
    <property type="evidence" value="ECO:0007669"/>
    <property type="project" value="UniProtKB-KW"/>
</dbReference>
<dbReference type="Gene3D" id="3.30.420.40">
    <property type="match status" value="1"/>
</dbReference>
<accession>X1VRQ1</accession>
<dbReference type="AlphaFoldDB" id="X1VRQ1"/>
<name>X1VRQ1_9ZZZZ</name>
<dbReference type="EMBL" id="BARW01039866">
    <property type="protein sequence ID" value="GAJ23232.1"/>
    <property type="molecule type" value="Genomic_DNA"/>
</dbReference>